<dbReference type="PANTHER" id="PTHR43751">
    <property type="entry name" value="SULFATASE"/>
    <property type="match status" value="1"/>
</dbReference>
<comment type="caution">
    <text evidence="3">The sequence shown here is derived from an EMBL/GenBank/DDBJ whole genome shotgun (WGS) entry which is preliminary data.</text>
</comment>
<dbReference type="AlphaFoldDB" id="A0A2S4KLF7"/>
<gene>
    <name evidence="3" type="ORF">TPAR_08803</name>
</gene>
<evidence type="ECO:0000256" key="1">
    <source>
        <dbReference type="SAM" id="Phobius"/>
    </source>
</evidence>
<proteinExistence type="predicted"/>
<keyword evidence="1" id="KW-1133">Transmembrane helix</keyword>
<dbReference type="Proteomes" id="UP000237481">
    <property type="component" value="Unassembled WGS sequence"/>
</dbReference>
<organism evidence="3 4">
    <name type="scientific">Tolypocladium paradoxum</name>
    <dbReference type="NCBI Taxonomy" id="94208"/>
    <lineage>
        <taxon>Eukaryota</taxon>
        <taxon>Fungi</taxon>
        <taxon>Dikarya</taxon>
        <taxon>Ascomycota</taxon>
        <taxon>Pezizomycotina</taxon>
        <taxon>Sordariomycetes</taxon>
        <taxon>Hypocreomycetidae</taxon>
        <taxon>Hypocreales</taxon>
        <taxon>Ophiocordycipitaceae</taxon>
        <taxon>Tolypocladium</taxon>
    </lineage>
</organism>
<dbReference type="Gene3D" id="3.40.720.10">
    <property type="entry name" value="Alkaline Phosphatase, subunit A"/>
    <property type="match status" value="1"/>
</dbReference>
<reference evidence="3 4" key="1">
    <citation type="submission" date="2018-01" db="EMBL/GenBank/DDBJ databases">
        <title>Harnessing the power of phylogenomics to disentangle the directionality and signatures of interkingdom host jumping in the parasitic fungal genus Tolypocladium.</title>
        <authorList>
            <person name="Quandt C.A."/>
            <person name="Patterson W."/>
            <person name="Spatafora J.W."/>
        </authorList>
    </citation>
    <scope>NUCLEOTIDE SEQUENCE [LARGE SCALE GENOMIC DNA]</scope>
    <source>
        <strain evidence="3 4">NRBC 100945</strain>
    </source>
</reference>
<keyword evidence="1" id="KW-0472">Membrane</keyword>
<feature type="transmembrane region" description="Helical" evidence="1">
    <location>
        <begin position="54"/>
        <end position="74"/>
    </location>
</feature>
<feature type="transmembrane region" description="Helical" evidence="1">
    <location>
        <begin position="245"/>
        <end position="267"/>
    </location>
</feature>
<keyword evidence="4" id="KW-1185">Reference proteome</keyword>
<feature type="transmembrane region" description="Helical" evidence="1">
    <location>
        <begin position="23"/>
        <end position="42"/>
    </location>
</feature>
<feature type="domain" description="Sulfatase N-terminal" evidence="2">
    <location>
        <begin position="445"/>
        <end position="725"/>
    </location>
</feature>
<keyword evidence="1" id="KW-0812">Transmembrane</keyword>
<dbReference type="SUPFAM" id="SSF53649">
    <property type="entry name" value="Alkaline phosphatase-like"/>
    <property type="match status" value="1"/>
</dbReference>
<dbReference type="OrthoDB" id="103349at2759"/>
<name>A0A2S4KLF7_9HYPO</name>
<dbReference type="InterPro" id="IPR017850">
    <property type="entry name" value="Alkaline_phosphatase_core_sf"/>
</dbReference>
<dbReference type="PANTHER" id="PTHR43751:SF3">
    <property type="entry name" value="SULFATASE N-TERMINAL DOMAIN-CONTAINING PROTEIN"/>
    <property type="match status" value="1"/>
</dbReference>
<dbReference type="Pfam" id="PF00884">
    <property type="entry name" value="Sulfatase"/>
    <property type="match status" value="1"/>
</dbReference>
<dbReference type="EMBL" id="PKSG01001110">
    <property type="protein sequence ID" value="POR31010.1"/>
    <property type="molecule type" value="Genomic_DNA"/>
</dbReference>
<dbReference type="InterPro" id="IPR052701">
    <property type="entry name" value="GAG_Ulvan_Degrading_Sulfatases"/>
</dbReference>
<protein>
    <recommendedName>
        <fullName evidence="2">Sulfatase N-terminal domain-containing protein</fullName>
    </recommendedName>
</protein>
<feature type="transmembrane region" description="Helical" evidence="1">
    <location>
        <begin position="86"/>
        <end position="113"/>
    </location>
</feature>
<evidence type="ECO:0000313" key="4">
    <source>
        <dbReference type="Proteomes" id="UP000237481"/>
    </source>
</evidence>
<accession>A0A2S4KLF7</accession>
<evidence type="ECO:0000259" key="2">
    <source>
        <dbReference type="Pfam" id="PF00884"/>
    </source>
</evidence>
<sequence>MASRFSGRRFALALASRFANRRFLFATAAVSVIGAKLVHIYAHRTALPTDDVLRWGYSFFAQDTALLLFVRLLLDRWLLATCNWVHIVATTLAATIVAYVLALGTANISFFAVTASEIHWRNIAFATDASSRAVLLTGLVSCAAVLCTLLLVSWVLQDLLYFVAGLGADIVRLPSTFLLRKLSILCSQPLDVKYANIPLQDVERAAKQRLLEEEDGFDDAGKHRVEEEDCAGLGIEGQPLTWRSWLMLLLYLLSGVALLAQLILSIVRPQESAMIFMSWTLALLPFVDFTLSSPNLGSLLPLYNTGIGHSWDNLTALDEPMHLPWLPEETPLCGFEDWYHANKKHYSAGSDPQKISNWEDELLPELRNKLADVPIRNVMLVVLESTRKDVFPIKKEGLIWDTFANSFDNHSLPEVVQERLATLTPTANFLTGDYDDGFEHQPGKIKRRGGINANNAHTTGTYTLKSLVGTICGLSPLVADFNLEYLHHIYQPCLPHIFDAFDALGPADDGVNGDFRTFKWNSSFFQSVTMDFDRQDVLLQAMGFDADRLISKEYLRSADARFGTVHQPDINYFGMPEVTLQEYIRDVFSSAKRNDERVFLTHLTSTSHHPFSFPNSKTYEYVPLSDDRSLDDLSHYTNGIGYADRWLGKILDILDEEGVADETLMVFVGDHGLSIPENDGISSYYNPNVGNFHVPIVLSHPKLPPIDIDDAVSSLQILPTILDLLLETGSLPKTGSQREAARNLARNYEGQSLLRPLHNFSNHSEQGSQGNWQYTVINSGRAMLAVRDGRQPNWRLIVPVIDNIEWRFTDLRSDPHEQEPVVSFGFFSLLRSVDRRHGLEAAEWVEEAAFMTRWWVEENSKRWRYGPYAG</sequence>
<evidence type="ECO:0000313" key="3">
    <source>
        <dbReference type="EMBL" id="POR31010.1"/>
    </source>
</evidence>
<dbReference type="STRING" id="94208.A0A2S4KLF7"/>
<dbReference type="InterPro" id="IPR000917">
    <property type="entry name" value="Sulfatase_N"/>
</dbReference>
<feature type="transmembrane region" description="Helical" evidence="1">
    <location>
        <begin position="133"/>
        <end position="156"/>
    </location>
</feature>